<evidence type="ECO:0000256" key="3">
    <source>
        <dbReference type="ARBA" id="ARBA00005201"/>
    </source>
</evidence>
<dbReference type="SUPFAM" id="SSF82114">
    <property type="entry name" value="Riboflavin kinase-like"/>
    <property type="match status" value="1"/>
</dbReference>
<comment type="function">
    <text evidence="1">Catalyzes the phosphorylation of riboflavin to FMN followed by the adenylation of FMN to FAD.</text>
</comment>
<evidence type="ECO:0000256" key="6">
    <source>
        <dbReference type="ARBA" id="ARBA00022679"/>
    </source>
</evidence>
<feature type="domain" description="Riboflavin kinase" evidence="16">
    <location>
        <begin position="186"/>
        <end position="312"/>
    </location>
</feature>
<dbReference type="GO" id="GO:0005524">
    <property type="term" value="F:ATP binding"/>
    <property type="evidence" value="ECO:0007669"/>
    <property type="project" value="UniProtKB-UniRule"/>
</dbReference>
<keyword evidence="6 15" id="KW-0808">Transferase</keyword>
<evidence type="ECO:0000256" key="7">
    <source>
        <dbReference type="ARBA" id="ARBA00022695"/>
    </source>
</evidence>
<dbReference type="UniPathway" id="UPA00277">
    <property type="reaction ID" value="UER00407"/>
</dbReference>
<dbReference type="EC" id="2.7.7.2" evidence="15"/>
<dbReference type="UniPathway" id="UPA00276">
    <property type="reaction ID" value="UER00406"/>
</dbReference>
<dbReference type="InterPro" id="IPR014729">
    <property type="entry name" value="Rossmann-like_a/b/a_fold"/>
</dbReference>
<keyword evidence="10 15" id="KW-0274">FAD</keyword>
<dbReference type="InterPro" id="IPR023465">
    <property type="entry name" value="Riboflavin_kinase_dom_sf"/>
</dbReference>
<dbReference type="PANTHER" id="PTHR22749:SF6">
    <property type="entry name" value="RIBOFLAVIN KINASE"/>
    <property type="match status" value="1"/>
</dbReference>
<dbReference type="EC" id="2.7.1.26" evidence="15"/>
<dbReference type="SMART" id="SM00904">
    <property type="entry name" value="Flavokinase"/>
    <property type="match status" value="1"/>
</dbReference>
<dbReference type="RefSeq" id="WP_037282262.1">
    <property type="nucleotide sequence ID" value="NZ_KK073875.1"/>
</dbReference>
<comment type="catalytic activity">
    <reaction evidence="14 15">
        <text>FMN + ATP + H(+) = FAD + diphosphate</text>
        <dbReference type="Rhea" id="RHEA:17237"/>
        <dbReference type="ChEBI" id="CHEBI:15378"/>
        <dbReference type="ChEBI" id="CHEBI:30616"/>
        <dbReference type="ChEBI" id="CHEBI:33019"/>
        <dbReference type="ChEBI" id="CHEBI:57692"/>
        <dbReference type="ChEBI" id="CHEBI:58210"/>
        <dbReference type="EC" id="2.7.7.2"/>
    </reaction>
</comment>
<evidence type="ECO:0000256" key="12">
    <source>
        <dbReference type="ARBA" id="ARBA00023268"/>
    </source>
</evidence>
<keyword evidence="11 15" id="KW-0067">ATP-binding</keyword>
<evidence type="ECO:0000256" key="10">
    <source>
        <dbReference type="ARBA" id="ARBA00022827"/>
    </source>
</evidence>
<dbReference type="Gene3D" id="2.40.30.30">
    <property type="entry name" value="Riboflavin kinase-like"/>
    <property type="match status" value="1"/>
</dbReference>
<dbReference type="InterPro" id="IPR002606">
    <property type="entry name" value="Riboflavin_kinase_bac"/>
</dbReference>
<dbReference type="GO" id="GO:0009231">
    <property type="term" value="P:riboflavin biosynthetic process"/>
    <property type="evidence" value="ECO:0007669"/>
    <property type="project" value="InterPro"/>
</dbReference>
<keyword evidence="8 15" id="KW-0547">Nucleotide-binding</keyword>
<comment type="catalytic activity">
    <reaction evidence="13 15">
        <text>riboflavin + ATP = FMN + ADP + H(+)</text>
        <dbReference type="Rhea" id="RHEA:14357"/>
        <dbReference type="ChEBI" id="CHEBI:15378"/>
        <dbReference type="ChEBI" id="CHEBI:30616"/>
        <dbReference type="ChEBI" id="CHEBI:57986"/>
        <dbReference type="ChEBI" id="CHEBI:58210"/>
        <dbReference type="ChEBI" id="CHEBI:456216"/>
        <dbReference type="EC" id="2.7.1.26"/>
    </reaction>
</comment>
<dbReference type="GO" id="GO:0006747">
    <property type="term" value="P:FAD biosynthetic process"/>
    <property type="evidence" value="ECO:0007669"/>
    <property type="project" value="UniProtKB-UniRule"/>
</dbReference>
<evidence type="ECO:0000256" key="5">
    <source>
        <dbReference type="ARBA" id="ARBA00022643"/>
    </source>
</evidence>
<dbReference type="PATRIC" id="fig|915437.3.peg.51"/>
<sequence>MKTITLTYPLIGVGETIPVQRQILAIGQFDGLHLGHVSVIQRALELGRSLQLPVAVLTFHPHPKEVMGKGDYEGYLTPLRDKESILEELGVDYMYVGEFTPEFSKVPPSDFVTKVLLPLQVATAVVGFDFRFGFMGEGTAEAIHPLSGGKIDVETVAPFLLEEEKVGSSGIRAALKLGDAEKAHRLLGRPYRVRGTVVGGDKRGRTIGFPTANVDPSGHYVTPAKGVYAVRFGLEGEVYGGVMNVGVKPTFTDGSIKPTFETHLFDFDRSIYGEDVWIDLVQYIRPERKFSGIDELVAQIAKDADEARGILNQ</sequence>
<evidence type="ECO:0000256" key="1">
    <source>
        <dbReference type="ARBA" id="ARBA00002121"/>
    </source>
</evidence>
<dbReference type="SUPFAM" id="SSF52374">
    <property type="entry name" value="Nucleotidylyl transferase"/>
    <property type="match status" value="1"/>
</dbReference>
<organism evidence="17 18">
    <name type="scientific">Saccharibacillus sacchari DSM 19268</name>
    <dbReference type="NCBI Taxonomy" id="915437"/>
    <lineage>
        <taxon>Bacteria</taxon>
        <taxon>Bacillati</taxon>
        <taxon>Bacillota</taxon>
        <taxon>Bacilli</taxon>
        <taxon>Bacillales</taxon>
        <taxon>Paenibacillaceae</taxon>
        <taxon>Saccharibacillus</taxon>
    </lineage>
</organism>
<dbReference type="PANTHER" id="PTHR22749">
    <property type="entry name" value="RIBOFLAVIN KINASE/FMN ADENYLYLTRANSFERASE"/>
    <property type="match status" value="1"/>
</dbReference>
<comment type="similarity">
    <text evidence="15">Belongs to the ribF family.</text>
</comment>
<dbReference type="NCBIfam" id="TIGR00083">
    <property type="entry name" value="ribF"/>
    <property type="match status" value="1"/>
</dbReference>
<evidence type="ECO:0000256" key="2">
    <source>
        <dbReference type="ARBA" id="ARBA00004726"/>
    </source>
</evidence>
<keyword evidence="5 15" id="KW-0288">FMN</keyword>
<evidence type="ECO:0000256" key="4">
    <source>
        <dbReference type="ARBA" id="ARBA00022630"/>
    </source>
</evidence>
<dbReference type="HOGENOM" id="CLU_048437_0_2_9"/>
<keyword evidence="18" id="KW-1185">Reference proteome</keyword>
<keyword evidence="12" id="KW-0511">Multifunctional enzyme</keyword>
<keyword evidence="9 15" id="KW-0418">Kinase</keyword>
<evidence type="ECO:0000256" key="15">
    <source>
        <dbReference type="PIRNR" id="PIRNR004491"/>
    </source>
</evidence>
<evidence type="ECO:0000256" key="8">
    <source>
        <dbReference type="ARBA" id="ARBA00022741"/>
    </source>
</evidence>
<dbReference type="Gene3D" id="3.40.50.620">
    <property type="entry name" value="HUPs"/>
    <property type="match status" value="1"/>
</dbReference>
<protein>
    <recommendedName>
        <fullName evidence="15">Riboflavin biosynthesis protein</fullName>
    </recommendedName>
    <domain>
        <recommendedName>
            <fullName evidence="15">Riboflavin kinase</fullName>
            <ecNumber evidence="15">2.7.1.26</ecNumber>
        </recommendedName>
        <alternativeName>
            <fullName evidence="15">Flavokinase</fullName>
        </alternativeName>
    </domain>
    <domain>
        <recommendedName>
            <fullName evidence="15">FMN adenylyltransferase</fullName>
            <ecNumber evidence="15">2.7.7.2</ecNumber>
        </recommendedName>
        <alternativeName>
            <fullName evidence="15">FAD pyrophosphorylase</fullName>
        </alternativeName>
        <alternativeName>
            <fullName evidence="15">FAD synthase</fullName>
        </alternativeName>
    </domain>
</protein>
<evidence type="ECO:0000256" key="14">
    <source>
        <dbReference type="ARBA" id="ARBA00049494"/>
    </source>
</evidence>
<dbReference type="EMBL" id="JFBU01000001">
    <property type="protein sequence ID" value="EXG83086.1"/>
    <property type="molecule type" value="Genomic_DNA"/>
</dbReference>
<dbReference type="FunFam" id="2.40.30.30:FF:000003">
    <property type="entry name" value="Riboflavin biosynthesis protein"/>
    <property type="match status" value="1"/>
</dbReference>
<dbReference type="AlphaFoldDB" id="A0A011AM81"/>
<dbReference type="CDD" id="cd02064">
    <property type="entry name" value="FAD_synthetase_N"/>
    <property type="match status" value="1"/>
</dbReference>
<dbReference type="InterPro" id="IPR015865">
    <property type="entry name" value="Riboflavin_kinase_bac/euk"/>
</dbReference>
<dbReference type="GO" id="GO:0008531">
    <property type="term" value="F:riboflavin kinase activity"/>
    <property type="evidence" value="ECO:0007669"/>
    <property type="project" value="UniProtKB-UniRule"/>
</dbReference>
<proteinExistence type="inferred from homology"/>
<dbReference type="FunFam" id="3.40.50.620:FF:000021">
    <property type="entry name" value="Riboflavin biosynthesis protein"/>
    <property type="match status" value="1"/>
</dbReference>
<dbReference type="PIRSF" id="PIRSF004491">
    <property type="entry name" value="FAD_Synth"/>
    <property type="match status" value="1"/>
</dbReference>
<comment type="caution">
    <text evidence="17">The sequence shown here is derived from an EMBL/GenBank/DDBJ whole genome shotgun (WGS) entry which is preliminary data.</text>
</comment>
<gene>
    <name evidence="17" type="ORF">SacsacDRAFT_0051</name>
</gene>
<dbReference type="InterPro" id="IPR004821">
    <property type="entry name" value="Cyt_trans-like"/>
</dbReference>
<dbReference type="Pfam" id="PF01687">
    <property type="entry name" value="Flavokinase"/>
    <property type="match status" value="1"/>
</dbReference>
<comment type="pathway">
    <text evidence="3 15">Cofactor biosynthesis; FMN biosynthesis; FMN from riboflavin (ATP route): step 1/1.</text>
</comment>
<dbReference type="NCBIfam" id="TIGR00125">
    <property type="entry name" value="cyt_tran_rel"/>
    <property type="match status" value="1"/>
</dbReference>
<evidence type="ECO:0000256" key="11">
    <source>
        <dbReference type="ARBA" id="ARBA00022840"/>
    </source>
</evidence>
<dbReference type="GO" id="GO:0009398">
    <property type="term" value="P:FMN biosynthetic process"/>
    <property type="evidence" value="ECO:0007669"/>
    <property type="project" value="UniProtKB-UniRule"/>
</dbReference>
<dbReference type="OrthoDB" id="9803667at2"/>
<reference evidence="17 18" key="1">
    <citation type="submission" date="2013-07" db="EMBL/GenBank/DDBJ databases">
        <authorList>
            <consortium name="DOE Joint Genome Institute"/>
            <person name="Anderson I."/>
            <person name="Huntemann M."/>
            <person name="Han J."/>
            <person name="Chen A."/>
            <person name="Kyrpides N."/>
            <person name="Mavromatis K."/>
            <person name="Markowitz V."/>
            <person name="Palaniappan K."/>
            <person name="Ivanova N."/>
            <person name="Schaumberg A."/>
            <person name="Pati A."/>
            <person name="Liolios K."/>
            <person name="Nordberg H.P."/>
            <person name="Cantor M.N."/>
            <person name="Hua S.X."/>
            <person name="Woyke T."/>
        </authorList>
    </citation>
    <scope>NUCLEOTIDE SEQUENCE [LARGE SCALE GENOMIC DNA]</scope>
    <source>
        <strain evidence="17 18">DSM 19268</strain>
    </source>
</reference>
<comment type="pathway">
    <text evidence="2 15">Cofactor biosynthesis; FAD biosynthesis; FAD from FMN: step 1/1.</text>
</comment>
<dbReference type="GO" id="GO:0003919">
    <property type="term" value="F:FMN adenylyltransferase activity"/>
    <property type="evidence" value="ECO:0007669"/>
    <property type="project" value="UniProtKB-UniRule"/>
</dbReference>
<dbReference type="InterPro" id="IPR023468">
    <property type="entry name" value="Riboflavin_kinase"/>
</dbReference>
<dbReference type="Proteomes" id="UP000053380">
    <property type="component" value="Unassembled WGS sequence"/>
</dbReference>
<keyword evidence="7 15" id="KW-0548">Nucleotidyltransferase</keyword>
<dbReference type="InterPro" id="IPR015864">
    <property type="entry name" value="FAD_synthase"/>
</dbReference>
<dbReference type="NCBIfam" id="NF004160">
    <property type="entry name" value="PRK05627.1-3"/>
    <property type="match status" value="1"/>
</dbReference>
<evidence type="ECO:0000313" key="18">
    <source>
        <dbReference type="Proteomes" id="UP000053380"/>
    </source>
</evidence>
<evidence type="ECO:0000259" key="16">
    <source>
        <dbReference type="SMART" id="SM00904"/>
    </source>
</evidence>
<evidence type="ECO:0000313" key="17">
    <source>
        <dbReference type="EMBL" id="EXG83086.1"/>
    </source>
</evidence>
<evidence type="ECO:0000256" key="9">
    <source>
        <dbReference type="ARBA" id="ARBA00022777"/>
    </source>
</evidence>
<keyword evidence="4 15" id="KW-0285">Flavoprotein</keyword>
<accession>A0A011AM81</accession>
<evidence type="ECO:0000256" key="13">
    <source>
        <dbReference type="ARBA" id="ARBA00047880"/>
    </source>
</evidence>
<name>A0A011AM81_9BACL</name>
<dbReference type="Pfam" id="PF06574">
    <property type="entry name" value="FAD_syn"/>
    <property type="match status" value="1"/>
</dbReference>